<dbReference type="EMBL" id="CALNXI010001948">
    <property type="protein sequence ID" value="CAH3180211.1"/>
    <property type="molecule type" value="Genomic_DNA"/>
</dbReference>
<evidence type="ECO:0000256" key="2">
    <source>
        <dbReference type="ARBA" id="ARBA00022553"/>
    </source>
</evidence>
<gene>
    <name evidence="7" type="ORF">PEVE_00012788</name>
</gene>
<keyword evidence="8" id="KW-1185">Reference proteome</keyword>
<protein>
    <recommendedName>
        <fullName evidence="6">ZMYM2-like/QRICH1 C-terminal domain-containing protein</fullName>
    </recommendedName>
</protein>
<keyword evidence="2" id="KW-0597">Phosphoprotein</keyword>
<name>A0ABN8RR15_9CNID</name>
<accession>A0ABN8RR15</accession>
<evidence type="ECO:0000256" key="1">
    <source>
        <dbReference type="ARBA" id="ARBA00022499"/>
    </source>
</evidence>
<dbReference type="InterPro" id="IPR021893">
    <property type="entry name" value="ZMYM2-like_C"/>
</dbReference>
<evidence type="ECO:0000256" key="3">
    <source>
        <dbReference type="ARBA" id="ARBA00022843"/>
    </source>
</evidence>
<evidence type="ECO:0000256" key="5">
    <source>
        <dbReference type="SAM" id="MobiDB-lite"/>
    </source>
</evidence>
<dbReference type="InterPro" id="IPR013762">
    <property type="entry name" value="Integrase-like_cat_sf"/>
</dbReference>
<evidence type="ECO:0000259" key="6">
    <source>
        <dbReference type="Pfam" id="PF12012"/>
    </source>
</evidence>
<dbReference type="Gene3D" id="1.10.443.10">
    <property type="entry name" value="Intergrase catalytic core"/>
    <property type="match status" value="1"/>
</dbReference>
<dbReference type="InterPro" id="IPR011010">
    <property type="entry name" value="DNA_brk_join_enz"/>
</dbReference>
<dbReference type="PANTHER" id="PTHR46963:SF2">
    <property type="match status" value="1"/>
</dbReference>
<keyword evidence="4" id="KW-0233">DNA recombination</keyword>
<dbReference type="Proteomes" id="UP001159427">
    <property type="component" value="Unassembled WGS sequence"/>
</dbReference>
<keyword evidence="1" id="KW-1017">Isopeptide bond</keyword>
<evidence type="ECO:0000313" key="8">
    <source>
        <dbReference type="Proteomes" id="UP001159427"/>
    </source>
</evidence>
<proteinExistence type="predicted"/>
<sequence length="396" mass="44774">MAELDKPGDEPNFDLFGSFGLDFFSDDELLLTETDLTEQTETTEQTEQTEIGQLDDEDIDNFITENRNKNTTKKTQSDLNVFYRWAKTVNETRTLENISEQELDKLLAHIVFNARKQNGDEYEPDTLREKGKHYSLLTDRQFAKVREALSCKRKQLRRAGKGQKPNKALGLKRGSKTRTGEHEFVPDRTFNPKMFATDGPRCPVKIFKEYLARRPLEMASADSPLYLASIIKPSSHIWFKKQPLGKNSLGSFIKSMSEAAGLSGKHTNHSVRRTMISTLRKENVEPLNIIALAGQRNLKSLDSYSSTSTKQQKDMSLKLSCYVEGEERHKSVAKSQVLTPKQRDENGGNNLFSGAVFNNCNFTFTPAEAGFSCDNAAPPAKKFKRILPLIDSDDEL</sequence>
<evidence type="ECO:0000256" key="4">
    <source>
        <dbReference type="ARBA" id="ARBA00023172"/>
    </source>
</evidence>
<organism evidence="7 8">
    <name type="scientific">Porites evermanni</name>
    <dbReference type="NCBI Taxonomy" id="104178"/>
    <lineage>
        <taxon>Eukaryota</taxon>
        <taxon>Metazoa</taxon>
        <taxon>Cnidaria</taxon>
        <taxon>Anthozoa</taxon>
        <taxon>Hexacorallia</taxon>
        <taxon>Scleractinia</taxon>
        <taxon>Fungiina</taxon>
        <taxon>Poritidae</taxon>
        <taxon>Porites</taxon>
    </lineage>
</organism>
<feature type="region of interest" description="Disordered" evidence="5">
    <location>
        <begin position="156"/>
        <end position="185"/>
    </location>
</feature>
<dbReference type="Pfam" id="PF12012">
    <property type="entry name" value="DUF3504"/>
    <property type="match status" value="1"/>
</dbReference>
<comment type="caution">
    <text evidence="7">The sequence shown here is derived from an EMBL/GenBank/DDBJ whole genome shotgun (WGS) entry which is preliminary data.</text>
</comment>
<reference evidence="7 8" key="1">
    <citation type="submission" date="2022-05" db="EMBL/GenBank/DDBJ databases">
        <authorList>
            <consortium name="Genoscope - CEA"/>
            <person name="William W."/>
        </authorList>
    </citation>
    <scope>NUCLEOTIDE SEQUENCE [LARGE SCALE GENOMIC DNA]</scope>
</reference>
<dbReference type="PANTHER" id="PTHR46963">
    <property type="entry name" value="SIMILAR TO RIKEN CDNA E130308A19"/>
    <property type="match status" value="1"/>
</dbReference>
<feature type="domain" description="ZMYM2-like/QRICH1 C-terminal" evidence="6">
    <location>
        <begin position="182"/>
        <end position="255"/>
    </location>
</feature>
<dbReference type="SUPFAM" id="SSF56349">
    <property type="entry name" value="DNA breaking-rejoining enzymes"/>
    <property type="match status" value="1"/>
</dbReference>
<keyword evidence="3" id="KW-0832">Ubl conjugation</keyword>
<dbReference type="InterPro" id="IPR042838">
    <property type="entry name" value="KIAA1958"/>
</dbReference>
<evidence type="ECO:0000313" key="7">
    <source>
        <dbReference type="EMBL" id="CAH3180211.1"/>
    </source>
</evidence>